<evidence type="ECO:0000256" key="7">
    <source>
        <dbReference type="ARBA" id="ARBA00022917"/>
    </source>
</evidence>
<dbReference type="NCBIfam" id="TIGR00487">
    <property type="entry name" value="IF-2"/>
    <property type="match status" value="1"/>
</dbReference>
<reference evidence="14 15" key="1">
    <citation type="submission" date="2019-10" db="EMBL/GenBank/DDBJ databases">
        <title>Cardiobacteriales fam. a chemoheterotrophic member of the order Cardiobacteriales, and proposal of Cardiobacteriales fam. nov.</title>
        <authorList>
            <person name="Wang C."/>
        </authorList>
    </citation>
    <scope>NUCLEOTIDE SEQUENCE [LARGE SCALE GENOMIC DNA]</scope>
    <source>
        <strain evidence="14 15">ML27</strain>
    </source>
</reference>
<dbReference type="InterPro" id="IPR005225">
    <property type="entry name" value="Small_GTP-bd"/>
</dbReference>
<keyword evidence="8 9" id="KW-0342">GTP-binding</keyword>
<feature type="domain" description="Tr-type G" evidence="13">
    <location>
        <begin position="372"/>
        <end position="541"/>
    </location>
</feature>
<dbReference type="PROSITE" id="PS01176">
    <property type="entry name" value="IF2"/>
    <property type="match status" value="1"/>
</dbReference>
<sequence length="872" mass="95588">MSEVTVKALATQVGIEVDKLLVQFKEAGIPVTDASQMVSDDEKKQLLAYLRQLHGKSDKPRPKIALKKRSTIAVTGKKDGVSVEVRSKKVVVKPGAEGTDETSKKTTERKPSAAEIAKKLAEAKRLQQADAMRESQEAQRQKELEETKKRTEKEQEARREKAESAKRKQVADKEKTEGAAKRKAAESEAKAKAEAERLKNLEAEAKANAEAELAKQALREKASSKTREQDELARKQADEEYQRQLKNEQMGEGKFRINQKEKRKITRKSSKPVELQNKHKFERPQKEVAVEVALPETLTVGELAQKMNRKASELIMVMMKMGSMVTINQVLDRDTATLLLEEMGIAYQYINENQAEEALMEAAQSQMEDVRARAPIVTIMGHVDHGKTSLLDYIRKTRVTAGEAGGITQHIGSYHVETENGIVTFLDTPGHAAFTAMRARGAKVTDVVVIVVAADDGVMPQTIEAIQHAKAAKSPIIIAINKIDKPDADPEKIKGELTQHEIVPEDWGGDVMVTSVSAHTGEGVDDLLEKILLQAEVLELKAPHKGPAQGIVIESRIDKGRGVVASVLVQKGELHKGDFVLSGLEYGRIRAMADEDGKPIINAGPSIPVEILGLSGAPQAGDEMMVVSDEKTAKELANKRQIKIKEAKLARQQKAKLENLFANVGENAIESVNVMIKTDVHGSSEALRDSLLKLSTDAISVTVVGASVGGITESDVNLAIASQAIIIGFNVRAEAGAKKLAEVEGVDLRYYSVIYDAIEDVKQAMLGKMSTEFSEEIVGIAEVREVFKAPKIGQIAGCIVIDGYVKRNNPIRVLRDNVVIYEGELESLRRFKDDVAEVKSGTECGIGVKNYNDVKIGDQIECFERKAMEKTL</sequence>
<gene>
    <name evidence="9 14" type="primary">infB</name>
    <name evidence="14" type="ORF">GCU85_04090</name>
</gene>
<feature type="compositionally biased region" description="Basic and acidic residues" evidence="12">
    <location>
        <begin position="210"/>
        <end position="260"/>
    </location>
</feature>
<dbReference type="InterPro" id="IPR015760">
    <property type="entry name" value="TIF_IF2"/>
</dbReference>
<evidence type="ECO:0000256" key="11">
    <source>
        <dbReference type="RuleBase" id="RU000645"/>
    </source>
</evidence>
<feature type="binding site" evidence="9">
    <location>
        <begin position="427"/>
        <end position="431"/>
    </location>
    <ligand>
        <name>GTP</name>
        <dbReference type="ChEBI" id="CHEBI:37565"/>
    </ligand>
</feature>
<dbReference type="InterPro" id="IPR036925">
    <property type="entry name" value="TIF_IF2_dom3_sf"/>
</dbReference>
<dbReference type="Gene3D" id="2.40.30.10">
    <property type="entry name" value="Translation factors"/>
    <property type="match status" value="2"/>
</dbReference>
<keyword evidence="6 9" id="KW-0547">Nucleotide-binding</keyword>
<keyword evidence="15" id="KW-1185">Reference proteome</keyword>
<evidence type="ECO:0000256" key="4">
    <source>
        <dbReference type="ARBA" id="ARBA00022490"/>
    </source>
</evidence>
<dbReference type="GO" id="GO:0003743">
    <property type="term" value="F:translation initiation factor activity"/>
    <property type="evidence" value="ECO:0007669"/>
    <property type="project" value="UniProtKB-UniRule"/>
</dbReference>
<dbReference type="InterPro" id="IPR009061">
    <property type="entry name" value="DNA-bd_dom_put_sf"/>
</dbReference>
<dbReference type="FunCoup" id="A0A6N7EXR1">
    <property type="interactions" value="541"/>
</dbReference>
<dbReference type="HAMAP" id="MF_00100_B">
    <property type="entry name" value="IF_2_B"/>
    <property type="match status" value="1"/>
</dbReference>
<evidence type="ECO:0000256" key="12">
    <source>
        <dbReference type="SAM" id="MobiDB-lite"/>
    </source>
</evidence>
<evidence type="ECO:0000256" key="10">
    <source>
        <dbReference type="RuleBase" id="RU000644"/>
    </source>
</evidence>
<dbReference type="SUPFAM" id="SSF52540">
    <property type="entry name" value="P-loop containing nucleoside triphosphate hydrolases"/>
    <property type="match status" value="1"/>
</dbReference>
<proteinExistence type="inferred from homology"/>
<name>A0A6N7EXR1_9GAMM</name>
<dbReference type="Pfam" id="PF04760">
    <property type="entry name" value="IF2_N"/>
    <property type="match status" value="2"/>
</dbReference>
<dbReference type="Gene3D" id="3.40.50.300">
    <property type="entry name" value="P-loop containing nucleotide triphosphate hydrolases"/>
    <property type="match status" value="1"/>
</dbReference>
<comment type="subcellular location">
    <subcellularLocation>
        <location evidence="1 9 11">Cytoplasm</location>
    </subcellularLocation>
</comment>
<feature type="compositionally biased region" description="Basic and acidic residues" evidence="12">
    <location>
        <begin position="101"/>
        <end position="196"/>
    </location>
</feature>
<evidence type="ECO:0000256" key="3">
    <source>
        <dbReference type="ARBA" id="ARBA00020675"/>
    </source>
</evidence>
<keyword evidence="7 9" id="KW-0648">Protein biosynthesis</keyword>
<dbReference type="SUPFAM" id="SSF52156">
    <property type="entry name" value="Initiation factor IF2/eIF5b, domain 3"/>
    <property type="match status" value="1"/>
</dbReference>
<feature type="binding site" evidence="9">
    <location>
        <begin position="381"/>
        <end position="388"/>
    </location>
    <ligand>
        <name>GTP</name>
        <dbReference type="ChEBI" id="CHEBI:37565"/>
    </ligand>
</feature>
<dbReference type="RefSeq" id="WP_152809636.1">
    <property type="nucleotide sequence ID" value="NZ_WHNW01000003.1"/>
</dbReference>
<dbReference type="SUPFAM" id="SSF46955">
    <property type="entry name" value="Putative DNA-binding domain"/>
    <property type="match status" value="1"/>
</dbReference>
<dbReference type="InParanoid" id="A0A6N7EXR1"/>
<dbReference type="FunFam" id="3.40.50.10050:FF:000001">
    <property type="entry name" value="Translation initiation factor IF-2"/>
    <property type="match status" value="1"/>
</dbReference>
<dbReference type="CDD" id="cd01887">
    <property type="entry name" value="IF2_eIF5B"/>
    <property type="match status" value="1"/>
</dbReference>
<dbReference type="InterPro" id="IPR044145">
    <property type="entry name" value="IF2_II"/>
</dbReference>
<comment type="similarity">
    <text evidence="2 9 10">Belongs to the TRAFAC class translation factor GTPase superfamily. Classic translation factor GTPase family. IF-2 subfamily.</text>
</comment>
<dbReference type="Pfam" id="PF03144">
    <property type="entry name" value="GTP_EFTU_D2"/>
    <property type="match status" value="1"/>
</dbReference>
<comment type="function">
    <text evidence="9 10">One of the essential components for the initiation of protein synthesis. Protects formylmethionyl-tRNA from spontaneous hydrolysis and promotes its binding to the 30S ribosomal subunits. Also involved in the hydrolysis of GTP during the formation of the 70S ribosomal complex.</text>
</comment>
<comment type="caution">
    <text evidence="14">The sequence shown here is derived from an EMBL/GenBank/DDBJ whole genome shotgun (WGS) entry which is preliminary data.</text>
</comment>
<dbReference type="GO" id="GO:0005525">
    <property type="term" value="F:GTP binding"/>
    <property type="evidence" value="ECO:0007669"/>
    <property type="project" value="UniProtKB-KW"/>
</dbReference>
<dbReference type="AlphaFoldDB" id="A0A6N7EXR1"/>
<evidence type="ECO:0000313" key="15">
    <source>
        <dbReference type="Proteomes" id="UP000471298"/>
    </source>
</evidence>
<feature type="region of interest" description="Disordered" evidence="12">
    <location>
        <begin position="210"/>
        <end position="279"/>
    </location>
</feature>
<accession>A0A6N7EXR1</accession>
<evidence type="ECO:0000256" key="6">
    <source>
        <dbReference type="ARBA" id="ARBA00022741"/>
    </source>
</evidence>
<dbReference type="InterPro" id="IPR004161">
    <property type="entry name" value="EFTu-like_2"/>
</dbReference>
<dbReference type="FunFam" id="3.40.50.300:FF:000019">
    <property type="entry name" value="Translation initiation factor IF-2"/>
    <property type="match status" value="1"/>
</dbReference>
<dbReference type="Gene3D" id="3.40.50.10050">
    <property type="entry name" value="Translation initiation factor IF- 2, domain 3"/>
    <property type="match status" value="1"/>
</dbReference>
<dbReference type="PANTHER" id="PTHR43381">
    <property type="entry name" value="TRANSLATION INITIATION FACTOR IF-2-RELATED"/>
    <property type="match status" value="1"/>
</dbReference>
<dbReference type="SUPFAM" id="SSF50447">
    <property type="entry name" value="Translation proteins"/>
    <property type="match status" value="2"/>
</dbReference>
<dbReference type="InterPro" id="IPR000178">
    <property type="entry name" value="TF_IF2_bacterial-like"/>
</dbReference>
<feature type="compositionally biased region" description="Basic residues" evidence="12">
    <location>
        <begin position="261"/>
        <end position="270"/>
    </location>
</feature>
<dbReference type="InterPro" id="IPR053905">
    <property type="entry name" value="EF-G-like_DII"/>
</dbReference>
<feature type="region of interest" description="Disordered" evidence="12">
    <location>
        <begin position="93"/>
        <end position="196"/>
    </location>
</feature>
<evidence type="ECO:0000256" key="1">
    <source>
        <dbReference type="ARBA" id="ARBA00004496"/>
    </source>
</evidence>
<dbReference type="InterPro" id="IPR027417">
    <property type="entry name" value="P-loop_NTPase"/>
</dbReference>
<dbReference type="Pfam" id="PF11987">
    <property type="entry name" value="IF-2"/>
    <property type="match status" value="1"/>
</dbReference>
<dbReference type="InterPro" id="IPR000795">
    <property type="entry name" value="T_Tr_GTP-bd_dom"/>
</dbReference>
<dbReference type="NCBIfam" id="TIGR00231">
    <property type="entry name" value="small_GTP"/>
    <property type="match status" value="1"/>
</dbReference>
<dbReference type="Pfam" id="PF22042">
    <property type="entry name" value="EF-G_D2"/>
    <property type="match status" value="1"/>
</dbReference>
<evidence type="ECO:0000256" key="2">
    <source>
        <dbReference type="ARBA" id="ARBA00007733"/>
    </source>
</evidence>
<dbReference type="CDD" id="cd03692">
    <property type="entry name" value="mtIF2_IVc"/>
    <property type="match status" value="1"/>
</dbReference>
<dbReference type="CDD" id="cd03702">
    <property type="entry name" value="IF2_mtIF2_II"/>
    <property type="match status" value="1"/>
</dbReference>
<evidence type="ECO:0000256" key="9">
    <source>
        <dbReference type="HAMAP-Rule" id="MF_00100"/>
    </source>
</evidence>
<dbReference type="InterPro" id="IPR009000">
    <property type="entry name" value="Transl_B-barrel_sf"/>
</dbReference>
<protein>
    <recommendedName>
        <fullName evidence="3 9">Translation initiation factor IF-2</fullName>
    </recommendedName>
</protein>
<organism evidence="14 15">
    <name type="scientific">Ostreibacterium oceani</name>
    <dbReference type="NCBI Taxonomy" id="2654998"/>
    <lineage>
        <taxon>Bacteria</taxon>
        <taxon>Pseudomonadati</taxon>
        <taxon>Pseudomonadota</taxon>
        <taxon>Gammaproteobacteria</taxon>
        <taxon>Cardiobacteriales</taxon>
        <taxon>Ostreibacteriaceae</taxon>
        <taxon>Ostreibacterium</taxon>
    </lineage>
</organism>
<dbReference type="FunFam" id="2.40.30.10:FF:000007">
    <property type="entry name" value="Translation initiation factor IF-2"/>
    <property type="match status" value="1"/>
</dbReference>
<dbReference type="PROSITE" id="PS51722">
    <property type="entry name" value="G_TR_2"/>
    <property type="match status" value="1"/>
</dbReference>
<keyword evidence="4 9" id="KW-0963">Cytoplasm</keyword>
<dbReference type="GO" id="GO:0005829">
    <property type="term" value="C:cytosol"/>
    <property type="evidence" value="ECO:0007669"/>
    <property type="project" value="TreeGrafter"/>
</dbReference>
<dbReference type="PANTHER" id="PTHR43381:SF5">
    <property type="entry name" value="TR-TYPE G DOMAIN-CONTAINING PROTEIN"/>
    <property type="match status" value="1"/>
</dbReference>
<evidence type="ECO:0000313" key="14">
    <source>
        <dbReference type="EMBL" id="MPV85917.1"/>
    </source>
</evidence>
<dbReference type="GO" id="GO:0003924">
    <property type="term" value="F:GTPase activity"/>
    <property type="evidence" value="ECO:0007669"/>
    <property type="project" value="UniProtKB-UniRule"/>
</dbReference>
<keyword evidence="5 9" id="KW-0396">Initiation factor</keyword>
<feature type="binding site" evidence="9">
    <location>
        <begin position="481"/>
        <end position="484"/>
    </location>
    <ligand>
        <name>GTP</name>
        <dbReference type="ChEBI" id="CHEBI:37565"/>
    </ligand>
</feature>
<feature type="region of interest" description="G-domain" evidence="9">
    <location>
        <begin position="375"/>
        <end position="523"/>
    </location>
</feature>
<dbReference type="Gene3D" id="3.30.56.50">
    <property type="entry name" value="Putative DNA-binding domain, N-terminal subdomain of bacterial translation initiation factor IF2"/>
    <property type="match status" value="1"/>
</dbReference>
<dbReference type="EMBL" id="WHNW01000003">
    <property type="protein sequence ID" value="MPV85917.1"/>
    <property type="molecule type" value="Genomic_DNA"/>
</dbReference>
<evidence type="ECO:0000256" key="5">
    <source>
        <dbReference type="ARBA" id="ARBA00022540"/>
    </source>
</evidence>
<evidence type="ECO:0000256" key="8">
    <source>
        <dbReference type="ARBA" id="ARBA00023134"/>
    </source>
</evidence>
<evidence type="ECO:0000259" key="13">
    <source>
        <dbReference type="PROSITE" id="PS51722"/>
    </source>
</evidence>
<dbReference type="InterPro" id="IPR006847">
    <property type="entry name" value="IF2_N"/>
</dbReference>
<dbReference type="InterPro" id="IPR023115">
    <property type="entry name" value="TIF_IF2_dom3"/>
</dbReference>
<dbReference type="Pfam" id="PF00009">
    <property type="entry name" value="GTP_EFTU"/>
    <property type="match status" value="1"/>
</dbReference>
<dbReference type="Proteomes" id="UP000471298">
    <property type="component" value="Unassembled WGS sequence"/>
</dbReference>
<dbReference type="FunFam" id="2.40.30.10:FF:000008">
    <property type="entry name" value="Translation initiation factor IF-2"/>
    <property type="match status" value="1"/>
</dbReference>